<protein>
    <recommendedName>
        <fullName evidence="3">Large extracellular alpha-helical protein</fullName>
    </recommendedName>
</protein>
<name>A0ABN2PMU5_9MICO</name>
<dbReference type="Proteomes" id="UP001501343">
    <property type="component" value="Unassembled WGS sequence"/>
</dbReference>
<dbReference type="Pfam" id="PF18986">
    <property type="entry name" value="DUF5719"/>
    <property type="match status" value="1"/>
</dbReference>
<keyword evidence="2" id="KW-1185">Reference proteome</keyword>
<evidence type="ECO:0000313" key="1">
    <source>
        <dbReference type="EMBL" id="GAA1926262.1"/>
    </source>
</evidence>
<organism evidence="1 2">
    <name type="scientific">Microbacterium aoyamense</name>
    <dbReference type="NCBI Taxonomy" id="344166"/>
    <lineage>
        <taxon>Bacteria</taxon>
        <taxon>Bacillati</taxon>
        <taxon>Actinomycetota</taxon>
        <taxon>Actinomycetes</taxon>
        <taxon>Micrococcales</taxon>
        <taxon>Microbacteriaceae</taxon>
        <taxon>Microbacterium</taxon>
    </lineage>
</organism>
<dbReference type="EMBL" id="BAAAOF010000003">
    <property type="protein sequence ID" value="GAA1926262.1"/>
    <property type="molecule type" value="Genomic_DNA"/>
</dbReference>
<proteinExistence type="predicted"/>
<sequence length="473" mass="46842">MSDRRIFRWATTSARLLVGAAVAVGVVFAVVTAVHVPWPTLVREPVAIAATPPPAATTLVCAGGVLVQGRDAADAARLEVAAPQSVTVGVPPGSPEPEATRLAAPDVAQGEGPAAYTLLPEAGSMMDAAAAGSATVTDDDLTGFAATACRPALTESWLVTGSASVGAADFVVLANPGTSTATVQLTVYGANGPVVPPGGADVVVAAGAQRVVPLSGLALGESSPVIRVNAEGAPVQAFVQSSLTRVLVPGGIDQAGAIASADEILTIAGVSIVAGADDTGTTGEAPTVVRVLSPTEAAQATLTVRRVGDDEPAIDPQTVPLEAGLPTEVGIGSLPVGQYIVDVIAEAPVVAGVWQATGFGEDSDFGWYLPSPALTVPSLVSVPSGPSATLTLVNADESPALVTVSDAGGEEIETLDLAPGASDSVRVRSGRSYVVDGGGAKVLAGVSMTATNALAGFPVWPADAAAPPITIYP</sequence>
<evidence type="ECO:0000313" key="2">
    <source>
        <dbReference type="Proteomes" id="UP001501343"/>
    </source>
</evidence>
<comment type="caution">
    <text evidence="1">The sequence shown here is derived from an EMBL/GenBank/DDBJ whole genome shotgun (WGS) entry which is preliminary data.</text>
</comment>
<evidence type="ECO:0008006" key="3">
    <source>
        <dbReference type="Google" id="ProtNLM"/>
    </source>
</evidence>
<dbReference type="InterPro" id="IPR043777">
    <property type="entry name" value="DUF5719"/>
</dbReference>
<reference evidence="1 2" key="1">
    <citation type="journal article" date="2019" name="Int. J. Syst. Evol. Microbiol.">
        <title>The Global Catalogue of Microorganisms (GCM) 10K type strain sequencing project: providing services to taxonomists for standard genome sequencing and annotation.</title>
        <authorList>
            <consortium name="The Broad Institute Genomics Platform"/>
            <consortium name="The Broad Institute Genome Sequencing Center for Infectious Disease"/>
            <person name="Wu L."/>
            <person name="Ma J."/>
        </authorList>
    </citation>
    <scope>NUCLEOTIDE SEQUENCE [LARGE SCALE GENOMIC DNA]</scope>
    <source>
        <strain evidence="1 2">JCM 14900</strain>
    </source>
</reference>
<gene>
    <name evidence="1" type="ORF">GCM10009775_18090</name>
</gene>
<dbReference type="RefSeq" id="WP_248150553.1">
    <property type="nucleotide sequence ID" value="NZ_BAAAOF010000003.1"/>
</dbReference>
<accession>A0ABN2PMU5</accession>